<accession>A0A8X7TVY8</accession>
<dbReference type="SUPFAM" id="SSF54001">
    <property type="entry name" value="Cysteine proteinases"/>
    <property type="match status" value="1"/>
</dbReference>
<dbReference type="Gene3D" id="3.90.70.10">
    <property type="entry name" value="Cysteine proteinases"/>
    <property type="match status" value="1"/>
</dbReference>
<name>A0A8X7TVY8_BRACI</name>
<organism evidence="1 2">
    <name type="scientific">Brassica carinata</name>
    <name type="common">Ethiopian mustard</name>
    <name type="synonym">Abyssinian cabbage</name>
    <dbReference type="NCBI Taxonomy" id="52824"/>
    <lineage>
        <taxon>Eukaryota</taxon>
        <taxon>Viridiplantae</taxon>
        <taxon>Streptophyta</taxon>
        <taxon>Embryophyta</taxon>
        <taxon>Tracheophyta</taxon>
        <taxon>Spermatophyta</taxon>
        <taxon>Magnoliopsida</taxon>
        <taxon>eudicotyledons</taxon>
        <taxon>Gunneridae</taxon>
        <taxon>Pentapetalae</taxon>
        <taxon>rosids</taxon>
        <taxon>malvids</taxon>
        <taxon>Brassicales</taxon>
        <taxon>Brassicaceae</taxon>
        <taxon>Brassiceae</taxon>
        <taxon>Brassica</taxon>
    </lineage>
</organism>
<sequence>MNIISVEPFADQLVFAGSVTVGMARVSLTEIDMRDSNDERRGNRYAAHLRLFLDGEYHVMDEVAHVCNDYWPTARQLWRKPAVVVVELGVTDCKYPLYRWISYTCNKSIQLSSCTAPRSCCKEGKPRGISCWFQPEVQSLPIFNNQILSWRSPKRSNSPWEDGVTRVDRRWVQLTVEEKNIVGPIRSKQEEDIVGLVRDQKVHLLCWAYVAVDLVSAMRLINGQDDTFVPLIVRELCFYARPGERFLRMRTVQKIAHRCHNEYGKGGPGEGEDTVRIEDYTFLGRDFKAALKRLQLQPIGASLHVFEEYWDIKKGDIYRGPMSNSTKYYGLHAVVVVDAFFIDGDLIFWCKSSSGKQLHDEGYIMVSAAIMVLGLHYESDNDEPTYGIRDQRRSKTALYEPAYLISDFVYPRMKAKSKKGKRKRSD</sequence>
<evidence type="ECO:0000313" key="2">
    <source>
        <dbReference type="Proteomes" id="UP000886595"/>
    </source>
</evidence>
<evidence type="ECO:0008006" key="3">
    <source>
        <dbReference type="Google" id="ProtNLM"/>
    </source>
</evidence>
<comment type="caution">
    <text evidence="1">The sequence shown here is derived from an EMBL/GenBank/DDBJ whole genome shotgun (WGS) entry which is preliminary data.</text>
</comment>
<dbReference type="AlphaFoldDB" id="A0A8X7TVY8"/>
<dbReference type="OrthoDB" id="1109509at2759"/>
<protein>
    <recommendedName>
        <fullName evidence="3">Peptidase C1A papain C-terminal domain-containing protein</fullName>
    </recommendedName>
</protein>
<gene>
    <name evidence="1" type="ORF">Bca52824_076019</name>
</gene>
<proteinExistence type="predicted"/>
<reference evidence="1 2" key="1">
    <citation type="submission" date="2020-02" db="EMBL/GenBank/DDBJ databases">
        <authorList>
            <person name="Ma Q."/>
            <person name="Huang Y."/>
            <person name="Song X."/>
            <person name="Pei D."/>
        </authorList>
    </citation>
    <scope>NUCLEOTIDE SEQUENCE [LARGE SCALE GENOMIC DNA]</scope>
    <source>
        <strain evidence="1">Sxm20200214</strain>
        <tissue evidence="1">Leaf</tissue>
    </source>
</reference>
<dbReference type="EMBL" id="JAAMPC010000015">
    <property type="protein sequence ID" value="KAG2256725.1"/>
    <property type="molecule type" value="Genomic_DNA"/>
</dbReference>
<dbReference type="InterPro" id="IPR038765">
    <property type="entry name" value="Papain-like_cys_pep_sf"/>
</dbReference>
<dbReference type="Proteomes" id="UP000886595">
    <property type="component" value="Unassembled WGS sequence"/>
</dbReference>
<evidence type="ECO:0000313" key="1">
    <source>
        <dbReference type="EMBL" id="KAG2256725.1"/>
    </source>
</evidence>
<keyword evidence="2" id="KW-1185">Reference proteome</keyword>